<evidence type="ECO:0000259" key="3">
    <source>
        <dbReference type="PROSITE" id="PS51352"/>
    </source>
</evidence>
<dbReference type="PANTHER" id="PTHR12151:SF25">
    <property type="entry name" value="LINALOOL DEHYDRATASE_ISOMERASE DOMAIN-CONTAINING PROTEIN"/>
    <property type="match status" value="1"/>
</dbReference>
<dbReference type="InterPro" id="IPR036249">
    <property type="entry name" value="Thioredoxin-like_sf"/>
</dbReference>
<reference evidence="4 5" key="1">
    <citation type="submission" date="2023-07" db="EMBL/GenBank/DDBJ databases">
        <title>Genomic Encyclopedia of Type Strains, Phase IV (KMG-IV): sequencing the most valuable type-strain genomes for metagenomic binning, comparative biology and taxonomic classification.</title>
        <authorList>
            <person name="Goeker M."/>
        </authorList>
    </citation>
    <scope>NUCLEOTIDE SEQUENCE [LARGE SCALE GENOMIC DNA]</scope>
    <source>
        <strain evidence="4 5">DSM 27594</strain>
    </source>
</reference>
<evidence type="ECO:0000313" key="4">
    <source>
        <dbReference type="EMBL" id="MDQ0197627.1"/>
    </source>
</evidence>
<dbReference type="SUPFAM" id="SSF52833">
    <property type="entry name" value="Thioredoxin-like"/>
    <property type="match status" value="1"/>
</dbReference>
<sequence>MKFRYLVLLLVISICVLSACGQKEIKNEVNWPIRDFTAINQNNKSFGLKDLKGKIWISDFMFTSCTDVCLPMTANLTKLQKKVKDEGLKNVEFVSFSVDPTVDTPQVLTKFANQFQVDFKNWTFLTGYSQDFIENFALKDYKALVKKPETGNQVIHGTSIYLVGQDGKIKKSYSGLNDIPFDEIMNDIKALQ</sequence>
<evidence type="ECO:0000256" key="2">
    <source>
        <dbReference type="ARBA" id="ARBA00023008"/>
    </source>
</evidence>
<evidence type="ECO:0000313" key="5">
    <source>
        <dbReference type="Proteomes" id="UP001224122"/>
    </source>
</evidence>
<keyword evidence="5" id="KW-1185">Reference proteome</keyword>
<dbReference type="PROSITE" id="PS51352">
    <property type="entry name" value="THIOREDOXIN_2"/>
    <property type="match status" value="1"/>
</dbReference>
<keyword evidence="2" id="KW-0186">Copper</keyword>
<evidence type="ECO:0000256" key="1">
    <source>
        <dbReference type="ARBA" id="ARBA00010996"/>
    </source>
</evidence>
<dbReference type="Pfam" id="PF02630">
    <property type="entry name" value="SCO1-SenC"/>
    <property type="match status" value="1"/>
</dbReference>
<accession>A0ABT9XQ07</accession>
<dbReference type="PANTHER" id="PTHR12151">
    <property type="entry name" value="ELECTRON TRANSPORT PROTIN SCO1/SENC FAMILY MEMBER"/>
    <property type="match status" value="1"/>
</dbReference>
<organism evidence="4 5">
    <name type="scientific">Neobacillus ginsengisoli</name>
    <dbReference type="NCBI Taxonomy" id="904295"/>
    <lineage>
        <taxon>Bacteria</taxon>
        <taxon>Bacillati</taxon>
        <taxon>Bacillota</taxon>
        <taxon>Bacilli</taxon>
        <taxon>Bacillales</taxon>
        <taxon>Bacillaceae</taxon>
        <taxon>Neobacillus</taxon>
    </lineage>
</organism>
<name>A0ABT9XQ07_9BACI</name>
<feature type="domain" description="Thioredoxin" evidence="3">
    <location>
        <begin position="27"/>
        <end position="192"/>
    </location>
</feature>
<dbReference type="RefSeq" id="WP_307404516.1">
    <property type="nucleotide sequence ID" value="NZ_JAUSTW010000001.1"/>
</dbReference>
<dbReference type="InterPro" id="IPR013766">
    <property type="entry name" value="Thioredoxin_domain"/>
</dbReference>
<dbReference type="Gene3D" id="3.40.30.10">
    <property type="entry name" value="Glutaredoxin"/>
    <property type="match status" value="1"/>
</dbReference>
<protein>
    <submittedName>
        <fullName evidence="4">Protein SCO1/2</fullName>
    </submittedName>
</protein>
<dbReference type="InterPro" id="IPR003782">
    <property type="entry name" value="SCO1/SenC"/>
</dbReference>
<dbReference type="CDD" id="cd02968">
    <property type="entry name" value="SCO"/>
    <property type="match status" value="1"/>
</dbReference>
<comment type="similarity">
    <text evidence="1">Belongs to the SCO1/2 family.</text>
</comment>
<gene>
    <name evidence="4" type="ORF">J2S10_000732</name>
</gene>
<dbReference type="PROSITE" id="PS51257">
    <property type="entry name" value="PROKAR_LIPOPROTEIN"/>
    <property type="match status" value="1"/>
</dbReference>
<proteinExistence type="inferred from homology"/>
<dbReference type="EMBL" id="JAUSTW010000001">
    <property type="protein sequence ID" value="MDQ0197627.1"/>
    <property type="molecule type" value="Genomic_DNA"/>
</dbReference>
<dbReference type="Proteomes" id="UP001224122">
    <property type="component" value="Unassembled WGS sequence"/>
</dbReference>
<comment type="caution">
    <text evidence="4">The sequence shown here is derived from an EMBL/GenBank/DDBJ whole genome shotgun (WGS) entry which is preliminary data.</text>
</comment>